<protein>
    <submittedName>
        <fullName evidence="1">Uncharacterized protein</fullName>
    </submittedName>
</protein>
<accession>A0A2P2JH97</accession>
<sequence length="40" mass="4469">MPYQDRIMDVNRQCTRVARVTMDGAIADVIAECARACLIV</sequence>
<evidence type="ECO:0000313" key="1">
    <source>
        <dbReference type="EMBL" id="MBW92831.1"/>
    </source>
</evidence>
<name>A0A2P2JH97_RHIMU</name>
<dbReference type="EMBL" id="GGEC01012348">
    <property type="protein sequence ID" value="MBW92831.1"/>
    <property type="molecule type" value="Transcribed_RNA"/>
</dbReference>
<organism evidence="1">
    <name type="scientific">Rhizophora mucronata</name>
    <name type="common">Asiatic mangrove</name>
    <dbReference type="NCBI Taxonomy" id="61149"/>
    <lineage>
        <taxon>Eukaryota</taxon>
        <taxon>Viridiplantae</taxon>
        <taxon>Streptophyta</taxon>
        <taxon>Embryophyta</taxon>
        <taxon>Tracheophyta</taxon>
        <taxon>Spermatophyta</taxon>
        <taxon>Magnoliopsida</taxon>
        <taxon>eudicotyledons</taxon>
        <taxon>Gunneridae</taxon>
        <taxon>Pentapetalae</taxon>
        <taxon>rosids</taxon>
        <taxon>fabids</taxon>
        <taxon>Malpighiales</taxon>
        <taxon>Rhizophoraceae</taxon>
        <taxon>Rhizophora</taxon>
    </lineage>
</organism>
<reference evidence="1" key="1">
    <citation type="submission" date="2018-02" db="EMBL/GenBank/DDBJ databases">
        <title>Rhizophora mucronata_Transcriptome.</title>
        <authorList>
            <person name="Meera S.P."/>
            <person name="Sreeshan A."/>
            <person name="Augustine A."/>
        </authorList>
    </citation>
    <scope>NUCLEOTIDE SEQUENCE</scope>
    <source>
        <tissue evidence="1">Leaf</tissue>
    </source>
</reference>
<proteinExistence type="predicted"/>
<dbReference type="AlphaFoldDB" id="A0A2P2JH97"/>